<keyword evidence="7 8" id="KW-0472">Membrane</keyword>
<evidence type="ECO:0000313" key="10">
    <source>
        <dbReference type="Proteomes" id="UP000012073"/>
    </source>
</evidence>
<evidence type="ECO:0000256" key="1">
    <source>
        <dbReference type="ARBA" id="ARBA00004477"/>
    </source>
</evidence>
<dbReference type="OrthoDB" id="369569at2759"/>
<dbReference type="KEGG" id="ccp:CHC_T00006914001"/>
<comment type="subcellular location">
    <subcellularLocation>
        <location evidence="1">Endoplasmic reticulum membrane</location>
        <topology evidence="1">Multi-pass membrane protein</topology>
    </subcellularLocation>
</comment>
<accession>R7QN79</accession>
<dbReference type="InterPro" id="IPR009445">
    <property type="entry name" value="TMEM85/Emc4"/>
</dbReference>
<evidence type="ECO:0000256" key="8">
    <source>
        <dbReference type="SAM" id="Phobius"/>
    </source>
</evidence>
<dbReference type="STRING" id="2769.R7QN79"/>
<protein>
    <recommendedName>
        <fullName evidence="3">ER membrane protein complex subunit 4</fullName>
    </recommendedName>
</protein>
<keyword evidence="4 8" id="KW-0812">Transmembrane</keyword>
<dbReference type="RefSeq" id="XP_005710251.1">
    <property type="nucleotide sequence ID" value="XM_005710194.1"/>
</dbReference>
<evidence type="ECO:0000256" key="7">
    <source>
        <dbReference type="ARBA" id="ARBA00023136"/>
    </source>
</evidence>
<evidence type="ECO:0000256" key="6">
    <source>
        <dbReference type="ARBA" id="ARBA00022989"/>
    </source>
</evidence>
<feature type="transmembrane region" description="Helical" evidence="8">
    <location>
        <begin position="160"/>
        <end position="184"/>
    </location>
</feature>
<dbReference type="GO" id="GO:0005789">
    <property type="term" value="C:endoplasmic reticulum membrane"/>
    <property type="evidence" value="ECO:0007669"/>
    <property type="project" value="UniProtKB-SubCell"/>
</dbReference>
<dbReference type="Pfam" id="PF06417">
    <property type="entry name" value="EMC4"/>
    <property type="match status" value="1"/>
</dbReference>
<dbReference type="AlphaFoldDB" id="R7QN79"/>
<keyword evidence="6 8" id="KW-1133">Transmembrane helix</keyword>
<dbReference type="PhylomeDB" id="R7QN79"/>
<gene>
    <name evidence="9" type="ORF">CHC_T00006914001</name>
</gene>
<evidence type="ECO:0000256" key="3">
    <source>
        <dbReference type="ARBA" id="ARBA00020820"/>
    </source>
</evidence>
<evidence type="ECO:0000256" key="4">
    <source>
        <dbReference type="ARBA" id="ARBA00022692"/>
    </source>
</evidence>
<name>R7QN79_CHOCR</name>
<sequence>MCKSSSACDTKHRWSLNYTDESTNVAAPTQPSRASAVRAAIGKYETPPGFPSEVSARNLFMLRKVTASSKASGSNGKESPSKPDLNAAYSASWSIAFSPARSLVTSAFALFMSSTSVQFFSVATTITVLFMHIQAIFATGEAFKQVAKSGIPTKMLAPQVLVHLLLISAGVAVGLYKAHLLGFLPTTQSDWVSLLPLRIIEDGYLRLAVTM</sequence>
<dbReference type="Gramene" id="CDF39957">
    <property type="protein sequence ID" value="CDF39957"/>
    <property type="gene ID" value="CHC_T00006914001"/>
</dbReference>
<evidence type="ECO:0000313" key="9">
    <source>
        <dbReference type="EMBL" id="CDF39957.1"/>
    </source>
</evidence>
<proteinExistence type="inferred from homology"/>
<keyword evidence="10" id="KW-1185">Reference proteome</keyword>
<dbReference type="Proteomes" id="UP000012073">
    <property type="component" value="Unassembled WGS sequence"/>
</dbReference>
<keyword evidence="5" id="KW-0256">Endoplasmic reticulum</keyword>
<reference evidence="10" key="1">
    <citation type="journal article" date="2013" name="Proc. Natl. Acad. Sci. U.S.A.">
        <title>Genome structure and metabolic features in the red seaweed Chondrus crispus shed light on evolution of the Archaeplastida.</title>
        <authorList>
            <person name="Collen J."/>
            <person name="Porcel B."/>
            <person name="Carre W."/>
            <person name="Ball S.G."/>
            <person name="Chaparro C."/>
            <person name="Tonon T."/>
            <person name="Barbeyron T."/>
            <person name="Michel G."/>
            <person name="Noel B."/>
            <person name="Valentin K."/>
            <person name="Elias M."/>
            <person name="Artiguenave F."/>
            <person name="Arun A."/>
            <person name="Aury J.M."/>
            <person name="Barbosa-Neto J.F."/>
            <person name="Bothwell J.H."/>
            <person name="Bouget F.Y."/>
            <person name="Brillet L."/>
            <person name="Cabello-Hurtado F."/>
            <person name="Capella-Gutierrez S."/>
            <person name="Charrier B."/>
            <person name="Cladiere L."/>
            <person name="Cock J.M."/>
            <person name="Coelho S.M."/>
            <person name="Colleoni C."/>
            <person name="Czjzek M."/>
            <person name="Da Silva C."/>
            <person name="Delage L."/>
            <person name="Denoeud F."/>
            <person name="Deschamps P."/>
            <person name="Dittami S.M."/>
            <person name="Gabaldon T."/>
            <person name="Gachon C.M."/>
            <person name="Groisillier A."/>
            <person name="Herve C."/>
            <person name="Jabbari K."/>
            <person name="Katinka M."/>
            <person name="Kloareg B."/>
            <person name="Kowalczyk N."/>
            <person name="Labadie K."/>
            <person name="Leblanc C."/>
            <person name="Lopez P.J."/>
            <person name="McLachlan D.H."/>
            <person name="Meslet-Cladiere L."/>
            <person name="Moustafa A."/>
            <person name="Nehr Z."/>
            <person name="Nyvall Collen P."/>
            <person name="Panaud O."/>
            <person name="Partensky F."/>
            <person name="Poulain J."/>
            <person name="Rensing S.A."/>
            <person name="Rousvoal S."/>
            <person name="Samson G."/>
            <person name="Symeonidi A."/>
            <person name="Weissenbach J."/>
            <person name="Zambounis A."/>
            <person name="Wincker P."/>
            <person name="Boyen C."/>
        </authorList>
    </citation>
    <scope>NUCLEOTIDE SEQUENCE [LARGE SCALE GENOMIC DNA]</scope>
    <source>
        <strain evidence="10">cv. Stackhouse</strain>
    </source>
</reference>
<organism evidence="9 10">
    <name type="scientific">Chondrus crispus</name>
    <name type="common">Carrageen Irish moss</name>
    <name type="synonym">Polymorpha crispa</name>
    <dbReference type="NCBI Taxonomy" id="2769"/>
    <lineage>
        <taxon>Eukaryota</taxon>
        <taxon>Rhodophyta</taxon>
        <taxon>Florideophyceae</taxon>
        <taxon>Rhodymeniophycidae</taxon>
        <taxon>Gigartinales</taxon>
        <taxon>Gigartinaceae</taxon>
        <taxon>Chondrus</taxon>
    </lineage>
</organism>
<evidence type="ECO:0000256" key="2">
    <source>
        <dbReference type="ARBA" id="ARBA00007715"/>
    </source>
</evidence>
<dbReference type="PANTHER" id="PTHR19315">
    <property type="entry name" value="ER MEMBRANE PROTEIN COMPLEX SUBUNIT 4"/>
    <property type="match status" value="1"/>
</dbReference>
<dbReference type="EMBL" id="HG002094">
    <property type="protein sequence ID" value="CDF39957.1"/>
    <property type="molecule type" value="Genomic_DNA"/>
</dbReference>
<feature type="transmembrane region" description="Helical" evidence="8">
    <location>
        <begin position="117"/>
        <end position="139"/>
    </location>
</feature>
<evidence type="ECO:0000256" key="5">
    <source>
        <dbReference type="ARBA" id="ARBA00022824"/>
    </source>
</evidence>
<comment type="similarity">
    <text evidence="2">Belongs to the EMC4 family.</text>
</comment>
<dbReference type="GeneID" id="17317963"/>